<dbReference type="RefSeq" id="WP_203748421.1">
    <property type="nucleotide sequence ID" value="NZ_BONK01000002.1"/>
</dbReference>
<accession>A0A919P1D8</accession>
<dbReference type="AlphaFoldDB" id="A0A919P1D8"/>
<evidence type="ECO:0000313" key="3">
    <source>
        <dbReference type="Proteomes" id="UP000632740"/>
    </source>
</evidence>
<protein>
    <recommendedName>
        <fullName evidence="4">HAF repeat-containing protein</fullName>
    </recommendedName>
</protein>
<feature type="signal peptide" evidence="1">
    <location>
        <begin position="1"/>
        <end position="27"/>
    </location>
</feature>
<proteinExistence type="predicted"/>
<name>A0A919P1D8_9CELL</name>
<evidence type="ECO:0008006" key="4">
    <source>
        <dbReference type="Google" id="ProtNLM"/>
    </source>
</evidence>
<keyword evidence="1" id="KW-0732">Signal</keyword>
<dbReference type="Proteomes" id="UP000632740">
    <property type="component" value="Unassembled WGS sequence"/>
</dbReference>
<evidence type="ECO:0000256" key="1">
    <source>
        <dbReference type="SAM" id="SignalP"/>
    </source>
</evidence>
<evidence type="ECO:0000313" key="2">
    <source>
        <dbReference type="EMBL" id="GIG19876.1"/>
    </source>
</evidence>
<dbReference type="InterPro" id="IPR014262">
    <property type="entry name" value="HAF_rpt"/>
</dbReference>
<feature type="chain" id="PRO_5036997595" description="HAF repeat-containing protein" evidence="1">
    <location>
        <begin position="28"/>
        <end position="322"/>
    </location>
</feature>
<organism evidence="2 3">
    <name type="scientific">Cellulomonas chitinilytica</name>
    <dbReference type="NCBI Taxonomy" id="398759"/>
    <lineage>
        <taxon>Bacteria</taxon>
        <taxon>Bacillati</taxon>
        <taxon>Actinomycetota</taxon>
        <taxon>Actinomycetes</taxon>
        <taxon>Micrococcales</taxon>
        <taxon>Cellulomonadaceae</taxon>
        <taxon>Cellulomonas</taxon>
    </lineage>
</organism>
<reference evidence="2" key="1">
    <citation type="submission" date="2021-01" db="EMBL/GenBank/DDBJ databases">
        <title>Whole genome shotgun sequence of Cellulomonas chitinilytica NBRC 110799.</title>
        <authorList>
            <person name="Komaki H."/>
            <person name="Tamura T."/>
        </authorList>
    </citation>
    <scope>NUCLEOTIDE SEQUENCE</scope>
    <source>
        <strain evidence="2">NBRC 110799</strain>
    </source>
</reference>
<dbReference type="NCBIfam" id="TIGR02913">
    <property type="entry name" value="HAF_rpt"/>
    <property type="match status" value="2"/>
</dbReference>
<dbReference type="EMBL" id="BONK01000002">
    <property type="protein sequence ID" value="GIG19876.1"/>
    <property type="molecule type" value="Genomic_DNA"/>
</dbReference>
<gene>
    <name evidence="2" type="ORF">Cch01nite_06000</name>
</gene>
<comment type="caution">
    <text evidence="2">The sequence shown here is derived from an EMBL/GenBank/DDBJ whole genome shotgun (WGS) entry which is preliminary data.</text>
</comment>
<keyword evidence="3" id="KW-1185">Reference proteome</keyword>
<sequence>MGTHIRTVAVAVGLVAGLVGVAAPSQARSDTGTVLDLGVDECAQDVNGLGVVVTTTHLYRQGRTSALPGGLDTAARINDHGQVAGTDDDVAALWDGRRLVRIGVADPADTYSYATGLNGHGDVVGTSGRYGGRTRAFVWSGGTVRVLPDLGGSAGATGVNETGQVVGYVRAATGPQRAALWEADGTLVVLGALGDGGGHSLAAAINDRGEVVGYSYTKTGNGPMRAVRWSPAGTAEPIDGDGTVFGQAADVNSRGRVVGNLQLADGYQQGFVRDPQGDVRPLAREGDGDTSVLNAVNESGTAVGCVFAEDGSERAIMLYGSR</sequence>